<dbReference type="RefSeq" id="XP_028490087.1">
    <property type="nucleotide sequence ID" value="XM_028639687.1"/>
</dbReference>
<dbReference type="EMBL" id="RBVV01000341">
    <property type="protein sequence ID" value="RNJ51929.1"/>
    <property type="molecule type" value="Genomic_DNA"/>
</dbReference>
<gene>
    <name evidence="4" type="ORF">D7B24_005536</name>
</gene>
<dbReference type="InterPro" id="IPR038305">
    <property type="entry name" value="HeLo_sf"/>
</dbReference>
<feature type="compositionally biased region" description="Low complexity" evidence="1">
    <location>
        <begin position="148"/>
        <end position="158"/>
    </location>
</feature>
<feature type="signal peptide" evidence="2">
    <location>
        <begin position="1"/>
        <end position="21"/>
    </location>
</feature>
<feature type="chain" id="PRO_5018249317" description="Prion-inhibition and propagation HeLo domain-containing protein" evidence="2">
    <location>
        <begin position="22"/>
        <end position="224"/>
    </location>
</feature>
<evidence type="ECO:0000256" key="2">
    <source>
        <dbReference type="SAM" id="SignalP"/>
    </source>
</evidence>
<evidence type="ECO:0000313" key="4">
    <source>
        <dbReference type="EMBL" id="RNJ51929.1"/>
    </source>
</evidence>
<keyword evidence="2" id="KW-0732">Signal</keyword>
<dbReference type="GeneID" id="39609225"/>
<organism evidence="4 5">
    <name type="scientific">Verticillium nonalfalfae</name>
    <dbReference type="NCBI Taxonomy" id="1051616"/>
    <lineage>
        <taxon>Eukaryota</taxon>
        <taxon>Fungi</taxon>
        <taxon>Dikarya</taxon>
        <taxon>Ascomycota</taxon>
        <taxon>Pezizomycotina</taxon>
        <taxon>Sordariomycetes</taxon>
        <taxon>Hypocreomycetidae</taxon>
        <taxon>Glomerellales</taxon>
        <taxon>Plectosphaerellaceae</taxon>
        <taxon>Verticillium</taxon>
    </lineage>
</organism>
<dbReference type="Pfam" id="PF14479">
    <property type="entry name" value="HeLo"/>
    <property type="match status" value="1"/>
</dbReference>
<evidence type="ECO:0000256" key="1">
    <source>
        <dbReference type="SAM" id="MobiDB-lite"/>
    </source>
</evidence>
<accession>A0A3M9XUG0</accession>
<keyword evidence="5" id="KW-1185">Reference proteome</keyword>
<evidence type="ECO:0000313" key="5">
    <source>
        <dbReference type="Proteomes" id="UP000267145"/>
    </source>
</evidence>
<dbReference type="Proteomes" id="UP000267145">
    <property type="component" value="Unassembled WGS sequence"/>
</dbReference>
<reference evidence="4 5" key="1">
    <citation type="submission" date="2018-10" db="EMBL/GenBank/DDBJ databases">
        <title>Genome sequence of Verticillium nonalfalfae VnAa140.</title>
        <authorList>
            <person name="Stajich J.E."/>
            <person name="Kasson M.T."/>
        </authorList>
    </citation>
    <scope>NUCLEOTIDE SEQUENCE [LARGE SCALE GENOMIC DNA]</scope>
    <source>
        <strain evidence="4 5">VnAa140</strain>
    </source>
</reference>
<feature type="domain" description="Prion-inhibition and propagation HeLo" evidence="3">
    <location>
        <begin position="6"/>
        <end position="222"/>
    </location>
</feature>
<evidence type="ECO:0000259" key="3">
    <source>
        <dbReference type="Pfam" id="PF14479"/>
    </source>
</evidence>
<dbReference type="AlphaFoldDB" id="A0A3M9XUG0"/>
<feature type="region of interest" description="Disordered" evidence="1">
    <location>
        <begin position="137"/>
        <end position="158"/>
    </location>
</feature>
<dbReference type="InterPro" id="IPR029498">
    <property type="entry name" value="HeLo_dom"/>
</dbReference>
<proteinExistence type="predicted"/>
<name>A0A3M9XUG0_9PEZI</name>
<dbReference type="STRING" id="1051616.A0A3M9XUG0"/>
<protein>
    <recommendedName>
        <fullName evidence="3">Prion-inhibition and propagation HeLo domain-containing protein</fullName>
    </recommendedName>
</protein>
<sequence length="224" mass="25018">MAETAGLVLSGIAITTLFTSCVEVLEYFENGRNWICDLGLAQAKVNLMKIRLSQLEDNLHEIADGHATDEGKAGYFVPEVWDWGSPGLGSCDVSGDDWEVSAISRGLSGIGEVLRRTSKLCRRYSYSDTSIREAAKHGQAWHTHSRPQDTAPAAPQPTCRLNHINRRQSEGTSRQVQARQNRVRPSGWELLSKKMSWAVQDKKRFDALIEDFDFLLSNLEKVAV</sequence>
<comment type="caution">
    <text evidence="4">The sequence shown here is derived from an EMBL/GenBank/DDBJ whole genome shotgun (WGS) entry which is preliminary data.</text>
</comment>
<dbReference type="Gene3D" id="1.20.120.1020">
    <property type="entry name" value="Prion-inhibition and propagation, HeLo domain"/>
    <property type="match status" value="1"/>
</dbReference>